<keyword evidence="1" id="KW-0472">Membrane</keyword>
<dbReference type="InterPro" id="IPR005642">
    <property type="entry name" value="LysO"/>
</dbReference>
<feature type="transmembrane region" description="Helical" evidence="1">
    <location>
        <begin position="65"/>
        <end position="88"/>
    </location>
</feature>
<feature type="transmembrane region" description="Helical" evidence="1">
    <location>
        <begin position="94"/>
        <end position="111"/>
    </location>
</feature>
<keyword evidence="1" id="KW-0812">Transmembrane</keyword>
<dbReference type="GO" id="GO:0015661">
    <property type="term" value="F:L-lysine efflux transmembrane transporter activity"/>
    <property type="evidence" value="ECO:0007669"/>
    <property type="project" value="InterPro"/>
</dbReference>
<feature type="transmembrane region" description="Helical" evidence="1">
    <location>
        <begin position="175"/>
        <end position="196"/>
    </location>
</feature>
<feature type="transmembrane region" description="Helical" evidence="1">
    <location>
        <begin position="26"/>
        <end position="44"/>
    </location>
</feature>
<dbReference type="PANTHER" id="PTHR35804:SF1">
    <property type="entry name" value="LYSINE EXPORTER LYSO"/>
    <property type="match status" value="1"/>
</dbReference>
<keyword evidence="1" id="KW-1133">Transmembrane helix</keyword>
<keyword evidence="3" id="KW-1185">Reference proteome</keyword>
<dbReference type="AlphaFoldDB" id="A0AAU0UQW3"/>
<evidence type="ECO:0000313" key="3">
    <source>
        <dbReference type="Proteomes" id="UP001329915"/>
    </source>
</evidence>
<accession>A0AAU0UQW3</accession>
<proteinExistence type="predicted"/>
<feature type="transmembrane region" description="Helical" evidence="1">
    <location>
        <begin position="131"/>
        <end position="155"/>
    </location>
</feature>
<dbReference type="PANTHER" id="PTHR35804">
    <property type="entry name" value="LYSINE EXPORTER LYSO"/>
    <property type="match status" value="1"/>
</dbReference>
<organism evidence="2 3">
    <name type="scientific">Metallumcola ferriviriculae</name>
    <dbReference type="NCBI Taxonomy" id="3039180"/>
    <lineage>
        <taxon>Bacteria</taxon>
        <taxon>Bacillati</taxon>
        <taxon>Bacillota</taxon>
        <taxon>Clostridia</taxon>
        <taxon>Neomoorellales</taxon>
        <taxon>Desulfitibacteraceae</taxon>
        <taxon>Metallumcola</taxon>
    </lineage>
</organism>
<dbReference type="GO" id="GO:0005886">
    <property type="term" value="C:plasma membrane"/>
    <property type="evidence" value="ECO:0007669"/>
    <property type="project" value="TreeGrafter"/>
</dbReference>
<sequence>MTLLVLAAVIGGIVSGVFLPPSSVGLLDNLTTVALTILLVGIGIDLGQNKDTILKDLKKLGWHILYIPILVALGSILGTAVSGVIIGIPLNEAAAIGAGFGWYSLSGVLLAKLHSVETGALAFLTNVSREVIALLLIPLIANRFGFLTSIAPGGATTMDTTLPLIAKSTDRNTAVIAFVNGLVLSALVPILVPLLIHL</sequence>
<gene>
    <name evidence="2" type="ORF">MFMK1_003209</name>
</gene>
<reference evidence="2 3" key="1">
    <citation type="submission" date="2023-04" db="EMBL/GenBank/DDBJ databases">
        <authorList>
            <person name="Hsu D."/>
        </authorList>
    </citation>
    <scope>NUCLEOTIDE SEQUENCE [LARGE SCALE GENOMIC DNA]</scope>
    <source>
        <strain evidence="2 3">MK1</strain>
    </source>
</reference>
<dbReference type="KEGG" id="dbc:MFMK1_003209"/>
<dbReference type="Pfam" id="PF03956">
    <property type="entry name" value="Lys_export"/>
    <property type="match status" value="1"/>
</dbReference>
<name>A0AAU0UQW3_9FIRM</name>
<protein>
    <submittedName>
        <fullName evidence="2">Lysine exporter LysO family protein</fullName>
    </submittedName>
</protein>
<dbReference type="RefSeq" id="WP_366922734.1">
    <property type="nucleotide sequence ID" value="NZ_CP121694.1"/>
</dbReference>
<evidence type="ECO:0000256" key="1">
    <source>
        <dbReference type="SAM" id="Phobius"/>
    </source>
</evidence>
<dbReference type="Proteomes" id="UP001329915">
    <property type="component" value="Chromosome"/>
</dbReference>
<evidence type="ECO:0000313" key="2">
    <source>
        <dbReference type="EMBL" id="WRO23350.1"/>
    </source>
</evidence>
<dbReference type="EMBL" id="CP121694">
    <property type="protein sequence ID" value="WRO23350.1"/>
    <property type="molecule type" value="Genomic_DNA"/>
</dbReference>